<reference evidence="4" key="1">
    <citation type="submission" date="2017-02" db="UniProtKB">
        <authorList>
            <consortium name="WormBaseParasite"/>
        </authorList>
    </citation>
    <scope>IDENTIFICATION</scope>
</reference>
<keyword evidence="3" id="KW-1185">Reference proteome</keyword>
<gene>
    <name evidence="2" type="ORF">NBR_LOCUS21908</name>
</gene>
<feature type="chain" id="PRO_5043126204" evidence="1">
    <location>
        <begin position="22"/>
        <end position="86"/>
    </location>
</feature>
<accession>A0A0N4YXD5</accession>
<feature type="signal peptide" evidence="1">
    <location>
        <begin position="1"/>
        <end position="21"/>
    </location>
</feature>
<proteinExistence type="predicted"/>
<evidence type="ECO:0000313" key="2">
    <source>
        <dbReference type="EMBL" id="VDL86327.1"/>
    </source>
</evidence>
<dbReference type="EMBL" id="UYSL01027050">
    <property type="protein sequence ID" value="VDL86327.1"/>
    <property type="molecule type" value="Genomic_DNA"/>
</dbReference>
<evidence type="ECO:0000313" key="4">
    <source>
        <dbReference type="WBParaSite" id="NBR_0002190701-mRNA-1"/>
    </source>
</evidence>
<organism evidence="4">
    <name type="scientific">Nippostrongylus brasiliensis</name>
    <name type="common">Rat hookworm</name>
    <dbReference type="NCBI Taxonomy" id="27835"/>
    <lineage>
        <taxon>Eukaryota</taxon>
        <taxon>Metazoa</taxon>
        <taxon>Ecdysozoa</taxon>
        <taxon>Nematoda</taxon>
        <taxon>Chromadorea</taxon>
        <taxon>Rhabditida</taxon>
        <taxon>Rhabditina</taxon>
        <taxon>Rhabditomorpha</taxon>
        <taxon>Strongyloidea</taxon>
        <taxon>Heligmosomidae</taxon>
        <taxon>Nippostrongylus</taxon>
    </lineage>
</organism>
<keyword evidence="1" id="KW-0732">Signal</keyword>
<protein>
    <submittedName>
        <fullName evidence="4">Secreted protein</fullName>
    </submittedName>
</protein>
<sequence>MAGRLMVIILSMLFISSRVAGLSLNRLFTVVPNTVNRLITDVDSIIDGAVTRRNLATFGSVNFPFTLGGTTDAPETEAPVEPVTDE</sequence>
<dbReference type="WBParaSite" id="NBR_0002190701-mRNA-1">
    <property type="protein sequence ID" value="NBR_0002190701-mRNA-1"/>
    <property type="gene ID" value="NBR_0002190701"/>
</dbReference>
<name>A0A0N4YXD5_NIPBR</name>
<evidence type="ECO:0000313" key="3">
    <source>
        <dbReference type="Proteomes" id="UP000271162"/>
    </source>
</evidence>
<dbReference type="AlphaFoldDB" id="A0A0N4YXD5"/>
<evidence type="ECO:0000256" key="1">
    <source>
        <dbReference type="SAM" id="SignalP"/>
    </source>
</evidence>
<reference evidence="2 3" key="2">
    <citation type="submission" date="2018-11" db="EMBL/GenBank/DDBJ databases">
        <authorList>
            <consortium name="Pathogen Informatics"/>
        </authorList>
    </citation>
    <scope>NUCLEOTIDE SEQUENCE [LARGE SCALE GENOMIC DNA]</scope>
</reference>
<dbReference type="Proteomes" id="UP000271162">
    <property type="component" value="Unassembled WGS sequence"/>
</dbReference>